<dbReference type="Pfam" id="PF01344">
    <property type="entry name" value="Kelch_1"/>
    <property type="match status" value="1"/>
</dbReference>
<gene>
    <name evidence="3" type="ORF">GSTENG00000933001</name>
</gene>
<comment type="caution">
    <text evidence="3">The sequence shown here is derived from an EMBL/GenBank/DDBJ whole genome shotgun (WGS) entry which is preliminary data.</text>
</comment>
<organism evidence="3">
    <name type="scientific">Tetraodon nigroviridis</name>
    <name type="common">Spotted green pufferfish</name>
    <name type="synonym">Chelonodon nigroviridis</name>
    <dbReference type="NCBI Taxonomy" id="99883"/>
    <lineage>
        <taxon>Eukaryota</taxon>
        <taxon>Metazoa</taxon>
        <taxon>Chordata</taxon>
        <taxon>Craniata</taxon>
        <taxon>Vertebrata</taxon>
        <taxon>Euteleostomi</taxon>
        <taxon>Actinopterygii</taxon>
        <taxon>Neopterygii</taxon>
        <taxon>Teleostei</taxon>
        <taxon>Neoteleostei</taxon>
        <taxon>Acanthomorphata</taxon>
        <taxon>Eupercaria</taxon>
        <taxon>Tetraodontiformes</taxon>
        <taxon>Tetradontoidea</taxon>
        <taxon>Tetraodontidae</taxon>
        <taxon>Tetraodon</taxon>
    </lineage>
</organism>
<accession>Q4TGT8</accession>
<reference evidence="3" key="1">
    <citation type="journal article" date="2004" name="Nature">
        <title>Genome duplication in the teleost fish Tetraodon nigroviridis reveals the early vertebrate proto-karyotype.</title>
        <authorList>
            <person name="Jaillon O."/>
            <person name="Aury J.-M."/>
            <person name="Brunet F."/>
            <person name="Petit J.-L."/>
            <person name="Stange-Thomann N."/>
            <person name="Mauceli E."/>
            <person name="Bouneau L."/>
            <person name="Fischer C."/>
            <person name="Ozouf-Costaz C."/>
            <person name="Bernot A."/>
            <person name="Nicaud S."/>
            <person name="Jaffe D."/>
            <person name="Fisher S."/>
            <person name="Lutfalla G."/>
            <person name="Dossat C."/>
            <person name="Segurens B."/>
            <person name="Dasilva C."/>
            <person name="Salanoubat M."/>
            <person name="Levy M."/>
            <person name="Boudet N."/>
            <person name="Castellano S."/>
            <person name="Anthouard V."/>
            <person name="Jubin C."/>
            <person name="Castelli V."/>
            <person name="Katinka M."/>
            <person name="Vacherie B."/>
            <person name="Biemont C."/>
            <person name="Skalli Z."/>
            <person name="Cattolico L."/>
            <person name="Poulain J."/>
            <person name="De Berardinis V."/>
            <person name="Cruaud C."/>
            <person name="Duprat S."/>
            <person name="Brottier P."/>
            <person name="Coutanceau J.-P."/>
            <person name="Gouzy J."/>
            <person name="Parra G."/>
            <person name="Lardier G."/>
            <person name="Chapple C."/>
            <person name="McKernan K.J."/>
            <person name="McEwan P."/>
            <person name="Bosak S."/>
            <person name="Kellis M."/>
            <person name="Volff J.-N."/>
            <person name="Guigo R."/>
            <person name="Zody M.C."/>
            <person name="Mesirov J."/>
            <person name="Lindblad-Toh K."/>
            <person name="Birren B."/>
            <person name="Nusbaum C."/>
            <person name="Kahn D."/>
            <person name="Robinson-Rechavi M."/>
            <person name="Laudet V."/>
            <person name="Schachter V."/>
            <person name="Quetier F."/>
            <person name="Saurin W."/>
            <person name="Scarpelli C."/>
            <person name="Wincker P."/>
            <person name="Lander E.S."/>
            <person name="Weissenbach J."/>
            <person name="Roest Crollius H."/>
        </authorList>
    </citation>
    <scope>NUCLEOTIDE SEQUENCE [LARGE SCALE GENOMIC DNA]</scope>
</reference>
<dbReference type="AlphaFoldDB" id="Q4TGT8"/>
<reference evidence="3" key="2">
    <citation type="submission" date="2004-02" db="EMBL/GenBank/DDBJ databases">
        <authorList>
            <consortium name="Genoscope"/>
            <consortium name="Whitehead Institute Centre for Genome Research"/>
        </authorList>
    </citation>
    <scope>NUCLEOTIDE SEQUENCE</scope>
</reference>
<protein>
    <submittedName>
        <fullName evidence="3">(spotted green pufferfish) hypothetical protein</fullName>
    </submittedName>
</protein>
<dbReference type="SUPFAM" id="SSF117281">
    <property type="entry name" value="Kelch motif"/>
    <property type="match status" value="1"/>
</dbReference>
<dbReference type="InterPro" id="IPR015915">
    <property type="entry name" value="Kelch-typ_b-propeller"/>
</dbReference>
<dbReference type="GO" id="GO:0006513">
    <property type="term" value="P:protein monoubiquitination"/>
    <property type="evidence" value="ECO:0007669"/>
    <property type="project" value="TreeGrafter"/>
</dbReference>
<evidence type="ECO:0000256" key="2">
    <source>
        <dbReference type="SAM" id="MobiDB-lite"/>
    </source>
</evidence>
<feature type="non-terminal residue" evidence="3">
    <location>
        <position position="1"/>
    </location>
</feature>
<feature type="region of interest" description="Disordered" evidence="2">
    <location>
        <begin position="175"/>
        <end position="272"/>
    </location>
</feature>
<dbReference type="KEGG" id="tng:GSTEN00000933G001"/>
<dbReference type="GO" id="GO:0072686">
    <property type="term" value="C:mitotic spindle"/>
    <property type="evidence" value="ECO:0007669"/>
    <property type="project" value="TreeGrafter"/>
</dbReference>
<dbReference type="GO" id="GO:1904263">
    <property type="term" value="P:positive regulation of TORC1 signaling"/>
    <property type="evidence" value="ECO:0007669"/>
    <property type="project" value="TreeGrafter"/>
</dbReference>
<dbReference type="GO" id="GO:0043161">
    <property type="term" value="P:proteasome-mediated ubiquitin-dependent protein catabolic process"/>
    <property type="evidence" value="ECO:0007669"/>
    <property type="project" value="TreeGrafter"/>
</dbReference>
<proteinExistence type="predicted"/>
<dbReference type="Gene3D" id="2.120.10.80">
    <property type="entry name" value="Kelch-type beta propeller"/>
    <property type="match status" value="1"/>
</dbReference>
<dbReference type="PANTHER" id="PTHR45632:SF5">
    <property type="entry name" value="KELCH-LIKE PROTEIN 22"/>
    <property type="match status" value="1"/>
</dbReference>
<dbReference type="GO" id="GO:0005829">
    <property type="term" value="C:cytosol"/>
    <property type="evidence" value="ECO:0007669"/>
    <property type="project" value="TreeGrafter"/>
</dbReference>
<dbReference type="PANTHER" id="PTHR45632">
    <property type="entry name" value="LD33804P"/>
    <property type="match status" value="1"/>
</dbReference>
<dbReference type="GO" id="GO:0005634">
    <property type="term" value="C:nucleus"/>
    <property type="evidence" value="ECO:0007669"/>
    <property type="project" value="TreeGrafter"/>
</dbReference>
<evidence type="ECO:0000256" key="1">
    <source>
        <dbReference type="ARBA" id="ARBA00022441"/>
    </source>
</evidence>
<dbReference type="GO" id="GO:0031463">
    <property type="term" value="C:Cul3-RING ubiquitin ligase complex"/>
    <property type="evidence" value="ECO:0007669"/>
    <property type="project" value="TreeGrafter"/>
</dbReference>
<feature type="compositionally biased region" description="Basic and acidic residues" evidence="2">
    <location>
        <begin position="182"/>
        <end position="192"/>
    </location>
</feature>
<evidence type="ECO:0000313" key="3">
    <source>
        <dbReference type="EMBL" id="CAF87894.1"/>
    </source>
</evidence>
<sequence>VDRTSGTWPIPTASWTACGPSGGAAAARCGAAGGGSPHPGPPGPAGRLLRLFQVKVGAGRPTFSFCSTHTRAPLGLVFPQGNVCWRSEGGGADGGLHPQRLLHGHEEAAGLHLHLGDRVGPGVCAGGPGGRHPLAAGRGHQLLLRVRLLLAGREPRAGGARPGRRLRAAAAPGQGALLPAPEHPDLLPDRRVPPAAPGRGLPSAEQRPAAGEQREAGVRRRPALPLQPGAGGEQPGVPAGTPAHAGRRPLLPDGPAPAAAAAPAPEPVSAEGRRLRRAALPPAGAAAACPAECRHADALTTALHPGIRRPLQLRLQSERRERVPVFHPSWDQWKTLPSSQNPRLSNQGVAVLNNFAYVIGGDKNTDGCEAERRCWRYDPRHNRWCSIQ</sequence>
<feature type="non-terminal residue" evidence="3">
    <location>
        <position position="388"/>
    </location>
</feature>
<keyword evidence="1" id="KW-0880">Kelch repeat</keyword>
<dbReference type="UniPathway" id="UPA00143"/>
<dbReference type="GO" id="GO:0005827">
    <property type="term" value="C:polar microtubule"/>
    <property type="evidence" value="ECO:0007669"/>
    <property type="project" value="TreeGrafter"/>
</dbReference>
<name>Q4TGT8_TETNG</name>
<dbReference type="InterPro" id="IPR006652">
    <property type="entry name" value="Kelch_1"/>
</dbReference>
<dbReference type="EMBL" id="CAAE01003491">
    <property type="protein sequence ID" value="CAF87894.1"/>
    <property type="molecule type" value="Genomic_DNA"/>
</dbReference>